<dbReference type="InterPro" id="IPR026315">
    <property type="entry name" value="Oaf"/>
</dbReference>
<feature type="domain" description="Schlafen group 3-like DNA/RNA helicase" evidence="1">
    <location>
        <begin position="184"/>
        <end position="321"/>
    </location>
</feature>
<evidence type="ECO:0000259" key="1">
    <source>
        <dbReference type="Pfam" id="PF09848"/>
    </source>
</evidence>
<dbReference type="SUPFAM" id="SSF52540">
    <property type="entry name" value="P-loop containing nucleoside triphosphate hydrolases"/>
    <property type="match status" value="1"/>
</dbReference>
<sequence>MFVIHSFKFKKPKHGETDFVIVSKKHGVIFMEVKAVTSSKYIPNRINKAEEQIKKAQAFLSTYLKDEVSGDVPTALFNNPAFVVLPNGPRPEGSTDAYKNVCFQVDCKDSACFREWWDKSIGCVRPLNITEEMYKCLLCKFVGNRCGVKAFVKQVDDTTRDVLQMFNNQQLALLSKVGQPLNQLITGPAGSGKTEILLHKVQALDTDISKTGKEEKILVLCYNKPLRGKLAKVLEKCHSVTVKTFDSIMNLSRMSDKIPTFDHIFVDEGQDLVGDWRKLLDDIQAESRCEKKFRWVFFDNDQRVHICSRGLSDEDLDRAFKLSTVYRMTRSIFEEFKKYMIDPGEETQYSIGHDIKGRCIIWDKMDDKSNPAESLVACEYISNQVKRLLEKELVRGKDICVLLRTYKDVSVMMIELTLMGIEYQNAEDSIKKPVKSAIIVDSIRRFKGLETKVLILYDPPGPGDDNPRELLNTALSRSFCHVIIIATEEDILRLQSDVGLTPDPQKSPKKTCLSISPRKTDLVEAAQALYERFMSEELTELQVDTVDSIL</sequence>
<dbReference type="AlphaFoldDB" id="A0A8K0ACV4"/>
<name>A0A8K0ACV4_BRALA</name>
<dbReference type="InterPro" id="IPR018647">
    <property type="entry name" value="SLFN_3-like_DNA/RNA_helicase"/>
</dbReference>
<dbReference type="Gene3D" id="3.40.50.300">
    <property type="entry name" value="P-loop containing nucleotide triphosphate hydrolases"/>
    <property type="match status" value="2"/>
</dbReference>
<proteinExistence type="predicted"/>
<evidence type="ECO:0000313" key="2">
    <source>
        <dbReference type="EMBL" id="CAH1273016.1"/>
    </source>
</evidence>
<dbReference type="PANTHER" id="PTHR13423">
    <property type="entry name" value="OUT AT FIRST"/>
    <property type="match status" value="1"/>
</dbReference>
<dbReference type="InterPro" id="IPR027417">
    <property type="entry name" value="P-loop_NTPase"/>
</dbReference>
<gene>
    <name evidence="2" type="primary">SLFN5</name>
    <name evidence="2" type="ORF">BLAG_LOCUS24493</name>
</gene>
<dbReference type="Proteomes" id="UP000838412">
    <property type="component" value="Chromosome 9"/>
</dbReference>
<dbReference type="Pfam" id="PF09848">
    <property type="entry name" value="SLFN-g3_helicase"/>
    <property type="match status" value="1"/>
</dbReference>
<protein>
    <submittedName>
        <fullName evidence="2">SLFN5 protein</fullName>
    </submittedName>
</protein>
<organism evidence="2 3">
    <name type="scientific">Branchiostoma lanceolatum</name>
    <name type="common">Common lancelet</name>
    <name type="synonym">Amphioxus lanceolatum</name>
    <dbReference type="NCBI Taxonomy" id="7740"/>
    <lineage>
        <taxon>Eukaryota</taxon>
        <taxon>Metazoa</taxon>
        <taxon>Chordata</taxon>
        <taxon>Cephalochordata</taxon>
        <taxon>Leptocardii</taxon>
        <taxon>Amphioxiformes</taxon>
        <taxon>Branchiostomatidae</taxon>
        <taxon>Branchiostoma</taxon>
    </lineage>
</organism>
<dbReference type="EMBL" id="OV696694">
    <property type="protein sequence ID" value="CAH1273016.1"/>
    <property type="molecule type" value="Genomic_DNA"/>
</dbReference>
<accession>A0A8K0ACV4</accession>
<keyword evidence="3" id="KW-1185">Reference proteome</keyword>
<evidence type="ECO:0000313" key="3">
    <source>
        <dbReference type="Proteomes" id="UP000838412"/>
    </source>
</evidence>
<dbReference type="PANTHER" id="PTHR13423:SF2">
    <property type="entry name" value="OUT AT FIRST PROTEIN HOMOLOG"/>
    <property type="match status" value="1"/>
</dbReference>
<reference evidence="2" key="1">
    <citation type="submission" date="2022-01" db="EMBL/GenBank/DDBJ databases">
        <authorList>
            <person name="Braso-Vives M."/>
        </authorList>
    </citation>
    <scope>NUCLEOTIDE SEQUENCE</scope>
</reference>
<dbReference type="OrthoDB" id="6052143at2759"/>